<name>A0ABS5YZX7_9ACTN</name>
<dbReference type="PIRSF" id="PIRSF500176">
    <property type="entry name" value="L_ASNase"/>
    <property type="match status" value="1"/>
</dbReference>
<proteinExistence type="inferred from homology"/>
<accession>A0ABS5YZX7</accession>
<dbReference type="InterPro" id="IPR040919">
    <property type="entry name" value="Asparaginase_C"/>
</dbReference>
<dbReference type="PROSITE" id="PS51732">
    <property type="entry name" value="ASN_GLN_ASE_3"/>
    <property type="match status" value="1"/>
</dbReference>
<feature type="domain" description="L-asparaginase N-terminal" evidence="3">
    <location>
        <begin position="4"/>
        <end position="176"/>
    </location>
</feature>
<dbReference type="SMART" id="SM00870">
    <property type="entry name" value="Asparaginase"/>
    <property type="match status" value="1"/>
</dbReference>
<dbReference type="InterPro" id="IPR037152">
    <property type="entry name" value="L-asparaginase_N_sf"/>
</dbReference>
<dbReference type="InterPro" id="IPR004550">
    <property type="entry name" value="AsnASE_II"/>
</dbReference>
<evidence type="ECO:0000313" key="5">
    <source>
        <dbReference type="EMBL" id="MBU2668948.1"/>
    </source>
</evidence>
<dbReference type="Pfam" id="PF17763">
    <property type="entry name" value="Asparaginase_C"/>
    <property type="match status" value="1"/>
</dbReference>
<dbReference type="SUPFAM" id="SSF53774">
    <property type="entry name" value="Glutaminase/Asparaginase"/>
    <property type="match status" value="1"/>
</dbReference>
<dbReference type="Pfam" id="PF00710">
    <property type="entry name" value="Asparaginase"/>
    <property type="match status" value="1"/>
</dbReference>
<dbReference type="EMBL" id="JAHKKG010000013">
    <property type="protein sequence ID" value="MBU2668948.1"/>
    <property type="molecule type" value="Genomic_DNA"/>
</dbReference>
<dbReference type="InterPro" id="IPR006034">
    <property type="entry name" value="Asparaginase/glutaminase-like"/>
</dbReference>
<evidence type="ECO:0000313" key="6">
    <source>
        <dbReference type="Proteomes" id="UP001519654"/>
    </source>
</evidence>
<gene>
    <name evidence="5" type="ORF">KOI35_36100</name>
</gene>
<feature type="domain" description="Asparaginase/glutaminase C-terminal" evidence="4">
    <location>
        <begin position="191"/>
        <end position="298"/>
    </location>
</feature>
<dbReference type="InterPro" id="IPR027473">
    <property type="entry name" value="L-asparaginase_C"/>
</dbReference>
<dbReference type="PIRSF" id="PIRSF001220">
    <property type="entry name" value="L-ASNase_gatD"/>
    <property type="match status" value="1"/>
</dbReference>
<comment type="caution">
    <text evidence="5">The sequence shown here is derived from an EMBL/GenBank/DDBJ whole genome shotgun (WGS) entry which is preliminary data.</text>
</comment>
<sequence>MTTTPDGGVAPALSAEDLVAAVPALGSLPLRVANIRNVPGAHLDLGDLLKLRARLASEFAAGAVGAVVTQGTDTIEETAYVLDLLHDGDQPIVVTGAMRNPMLPGADGPANLLAAVRVASSPASRGLGCVVVLADEIHAAARVAKTHSMSTGAFVSPDGGPLGYVAEGRVRIVNRPSGRRRVPVPSGALARVGLCVATLGDDGGLLRAYGESLDGLVVAGFGVGHVPAGWVEPLGALAGRMPVVLASRTGAGWVGVETYGFPGSERDLVGRGLIPAGELHPYKARLLLQLLLSAGADVRTGFTP</sequence>
<keyword evidence="6" id="KW-1185">Reference proteome</keyword>
<evidence type="ECO:0000256" key="1">
    <source>
        <dbReference type="ARBA" id="ARBA00010518"/>
    </source>
</evidence>
<organism evidence="5 6">
    <name type="scientific">Paractinoplanes bogorensis</name>
    <dbReference type="NCBI Taxonomy" id="1610840"/>
    <lineage>
        <taxon>Bacteria</taxon>
        <taxon>Bacillati</taxon>
        <taxon>Actinomycetota</taxon>
        <taxon>Actinomycetes</taxon>
        <taxon>Micromonosporales</taxon>
        <taxon>Micromonosporaceae</taxon>
        <taxon>Paractinoplanes</taxon>
    </lineage>
</organism>
<comment type="similarity">
    <text evidence="1">Belongs to the asparaginase 1 family.</text>
</comment>
<dbReference type="InterPro" id="IPR027474">
    <property type="entry name" value="L-asparaginase_N"/>
</dbReference>
<dbReference type="Gene3D" id="3.40.50.40">
    <property type="match status" value="1"/>
</dbReference>
<dbReference type="CDD" id="cd08964">
    <property type="entry name" value="L-asparaginase_II"/>
    <property type="match status" value="1"/>
</dbReference>
<keyword evidence="2" id="KW-0378">Hydrolase</keyword>
<reference evidence="5 6" key="1">
    <citation type="submission" date="2021-06" db="EMBL/GenBank/DDBJ databases">
        <title>Actinoplanes lichenicola sp. nov., and Actinoplanes ovalisporus sp. nov., isolated from lichen in Thailand.</title>
        <authorList>
            <person name="Saeng-In P."/>
            <person name="Kanchanasin P."/>
            <person name="Yuki M."/>
            <person name="Kudo T."/>
            <person name="Ohkuma M."/>
            <person name="Phongsopitanun W."/>
            <person name="Tanasupawat S."/>
        </authorList>
    </citation>
    <scope>NUCLEOTIDE SEQUENCE [LARGE SCALE GENOMIC DNA]</scope>
    <source>
        <strain evidence="5 6">NBRC 110975</strain>
    </source>
</reference>
<dbReference type="Proteomes" id="UP001519654">
    <property type="component" value="Unassembled WGS sequence"/>
</dbReference>
<dbReference type="Gene3D" id="3.40.50.1170">
    <property type="entry name" value="L-asparaginase, N-terminal domain"/>
    <property type="match status" value="1"/>
</dbReference>
<dbReference type="PANTHER" id="PTHR11707:SF28">
    <property type="entry name" value="60 KDA LYSOPHOSPHOLIPASE"/>
    <property type="match status" value="1"/>
</dbReference>
<protein>
    <submittedName>
        <fullName evidence="5">Asparaginase</fullName>
    </submittedName>
</protein>
<evidence type="ECO:0000259" key="3">
    <source>
        <dbReference type="Pfam" id="PF00710"/>
    </source>
</evidence>
<dbReference type="InterPro" id="IPR036152">
    <property type="entry name" value="Asp/glu_Ase-like_sf"/>
</dbReference>
<dbReference type="PANTHER" id="PTHR11707">
    <property type="entry name" value="L-ASPARAGINASE"/>
    <property type="match status" value="1"/>
</dbReference>
<evidence type="ECO:0000259" key="4">
    <source>
        <dbReference type="Pfam" id="PF17763"/>
    </source>
</evidence>
<evidence type="ECO:0000256" key="2">
    <source>
        <dbReference type="ARBA" id="ARBA00022801"/>
    </source>
</evidence>
<dbReference type="PRINTS" id="PR00139">
    <property type="entry name" value="ASNGLNASE"/>
</dbReference>